<evidence type="ECO:0000256" key="3">
    <source>
        <dbReference type="SAM" id="MobiDB-lite"/>
    </source>
</evidence>
<dbReference type="Proteomes" id="UP001597260">
    <property type="component" value="Unassembled WGS sequence"/>
</dbReference>
<protein>
    <submittedName>
        <fullName evidence="5">Transposase family protein</fullName>
    </submittedName>
</protein>
<sequence length="274" mass="30314">MTGLSREQLDRLYTELDLILDWQASLGRPKAVPLYTALVMVLLKLRHNLPEDVCAQVFGCGTVTVRRYQEQHEPLIDAILDECATRVSAQARSQAVLVDGFIARSARADTIGLFSDKKHLSGQNVQAVATLTGRVVDVGHPYPGARRQQGVHRFRYRRPLGQPLPPDGPSAIGDMGYQGTGLTTPYKRPPGQGLTEVCRACNTTIHRTRAAVERAIAPRTGRSSTTDYRRFLHDFPRVLRTCHEAEDLSVGLLVRQPPFEILLVERGGREAATA</sequence>
<dbReference type="InterPro" id="IPR027806">
    <property type="entry name" value="HARBI1_dom"/>
</dbReference>
<accession>A0ABW3YJH9</accession>
<keyword evidence="6" id="KW-1185">Reference proteome</keyword>
<reference evidence="6" key="1">
    <citation type="journal article" date="2019" name="Int. J. Syst. Evol. Microbiol.">
        <title>The Global Catalogue of Microorganisms (GCM) 10K type strain sequencing project: providing services to taxonomists for standard genome sequencing and annotation.</title>
        <authorList>
            <consortium name="The Broad Institute Genomics Platform"/>
            <consortium name="The Broad Institute Genome Sequencing Center for Infectious Disease"/>
            <person name="Wu L."/>
            <person name="Ma J."/>
        </authorList>
    </citation>
    <scope>NUCLEOTIDE SEQUENCE [LARGE SCALE GENOMIC DNA]</scope>
    <source>
        <strain evidence="6">JCM 31037</strain>
    </source>
</reference>
<organism evidence="5 6">
    <name type="scientific">Micromonospora sonneratiae</name>
    <dbReference type="NCBI Taxonomy" id="1184706"/>
    <lineage>
        <taxon>Bacteria</taxon>
        <taxon>Bacillati</taxon>
        <taxon>Actinomycetota</taxon>
        <taxon>Actinomycetes</taxon>
        <taxon>Micromonosporales</taxon>
        <taxon>Micromonosporaceae</taxon>
        <taxon>Micromonospora</taxon>
    </lineage>
</organism>
<feature type="domain" description="DDE Tnp4" evidence="4">
    <location>
        <begin position="110"/>
        <end position="217"/>
    </location>
</feature>
<evidence type="ECO:0000256" key="2">
    <source>
        <dbReference type="ARBA" id="ARBA00022723"/>
    </source>
</evidence>
<gene>
    <name evidence="5" type="ORF">ACFQ4H_22030</name>
</gene>
<evidence type="ECO:0000313" key="6">
    <source>
        <dbReference type="Proteomes" id="UP001597260"/>
    </source>
</evidence>
<dbReference type="Pfam" id="PF13359">
    <property type="entry name" value="DDE_Tnp_4"/>
    <property type="match status" value="1"/>
</dbReference>
<keyword evidence="2" id="KW-0479">Metal-binding</keyword>
<evidence type="ECO:0000313" key="5">
    <source>
        <dbReference type="EMBL" id="MFD1323771.1"/>
    </source>
</evidence>
<evidence type="ECO:0000256" key="1">
    <source>
        <dbReference type="ARBA" id="ARBA00001968"/>
    </source>
</evidence>
<proteinExistence type="predicted"/>
<comment type="caution">
    <text evidence="5">The sequence shown here is derived from an EMBL/GenBank/DDBJ whole genome shotgun (WGS) entry which is preliminary data.</text>
</comment>
<dbReference type="EMBL" id="JBHTMP010000037">
    <property type="protein sequence ID" value="MFD1323771.1"/>
    <property type="molecule type" value="Genomic_DNA"/>
</dbReference>
<dbReference type="RefSeq" id="WP_377573296.1">
    <property type="nucleotide sequence ID" value="NZ_JBHTMP010000037.1"/>
</dbReference>
<evidence type="ECO:0000259" key="4">
    <source>
        <dbReference type="Pfam" id="PF13359"/>
    </source>
</evidence>
<name>A0ABW3YJH9_9ACTN</name>
<comment type="cofactor">
    <cofactor evidence="1">
        <name>a divalent metal cation</name>
        <dbReference type="ChEBI" id="CHEBI:60240"/>
    </cofactor>
</comment>
<feature type="region of interest" description="Disordered" evidence="3">
    <location>
        <begin position="161"/>
        <end position="190"/>
    </location>
</feature>